<dbReference type="Pfam" id="PF02798">
    <property type="entry name" value="GST_N"/>
    <property type="match status" value="1"/>
</dbReference>
<dbReference type="SFLD" id="SFLDG00358">
    <property type="entry name" value="Main_(cytGST)"/>
    <property type="match status" value="1"/>
</dbReference>
<dbReference type="InterPro" id="IPR010987">
    <property type="entry name" value="Glutathione-S-Trfase_C-like"/>
</dbReference>
<dbReference type="RefSeq" id="WP_063364790.1">
    <property type="nucleotide sequence ID" value="NZ_AQHB01000014.1"/>
</dbReference>
<dbReference type="EMBL" id="AUYB01000082">
    <property type="protein sequence ID" value="KZN42657.1"/>
    <property type="molecule type" value="Genomic_DNA"/>
</dbReference>
<dbReference type="Pfam" id="PF13410">
    <property type="entry name" value="GST_C_2"/>
    <property type="match status" value="1"/>
</dbReference>
<dbReference type="CDD" id="cd10292">
    <property type="entry name" value="GST_C_YghU_like"/>
    <property type="match status" value="1"/>
</dbReference>
<dbReference type="SFLD" id="SFLDG01151">
    <property type="entry name" value="Main.2:_Nu-like"/>
    <property type="match status" value="1"/>
</dbReference>
<dbReference type="InterPro" id="IPR004045">
    <property type="entry name" value="Glutathione_S-Trfase_N"/>
</dbReference>
<evidence type="ECO:0008006" key="5">
    <source>
        <dbReference type="Google" id="ProtNLM"/>
    </source>
</evidence>
<feature type="domain" description="GST N-terminal" evidence="1">
    <location>
        <begin position="46"/>
        <end position="133"/>
    </location>
</feature>
<keyword evidence="4" id="KW-1185">Reference proteome</keyword>
<dbReference type="PATRIC" id="fig|1365250.3.peg.1079"/>
<dbReference type="NCBIfam" id="NF008731">
    <property type="entry name" value="PRK11752.1"/>
    <property type="match status" value="1"/>
</dbReference>
<gene>
    <name evidence="3" type="ORF">N475_10020</name>
</gene>
<dbReference type="SUPFAM" id="SSF47616">
    <property type="entry name" value="GST C-terminal domain-like"/>
    <property type="match status" value="1"/>
</dbReference>
<dbReference type="AlphaFoldDB" id="A0A162A2F9"/>
<dbReference type="SFLD" id="SFLDS00019">
    <property type="entry name" value="Glutathione_Transferase_(cytos"/>
    <property type="match status" value="1"/>
</dbReference>
<dbReference type="Proteomes" id="UP000076643">
    <property type="component" value="Unassembled WGS sequence"/>
</dbReference>
<dbReference type="InterPro" id="IPR040079">
    <property type="entry name" value="Glutathione_S-Trfase"/>
</dbReference>
<proteinExistence type="predicted"/>
<dbReference type="PANTHER" id="PTHR44051">
    <property type="entry name" value="GLUTATHIONE S-TRANSFERASE-RELATED"/>
    <property type="match status" value="1"/>
</dbReference>
<dbReference type="STRING" id="43657.S4054249_05575"/>
<comment type="caution">
    <text evidence="3">The sequence shown here is derived from an EMBL/GenBank/DDBJ whole genome shotgun (WGS) entry which is preliminary data.</text>
</comment>
<dbReference type="InterPro" id="IPR036282">
    <property type="entry name" value="Glutathione-S-Trfase_C_sf"/>
</dbReference>
<reference evidence="3 4" key="1">
    <citation type="submission" date="2013-07" db="EMBL/GenBank/DDBJ databases">
        <title>Comparative Genomic and Metabolomic Analysis of Twelve Strains of Pseudoalteromonas luteoviolacea.</title>
        <authorList>
            <person name="Vynne N.G."/>
            <person name="Mansson M."/>
            <person name="Gram L."/>
        </authorList>
    </citation>
    <scope>NUCLEOTIDE SEQUENCE [LARGE SCALE GENOMIC DNA]</scope>
    <source>
        <strain evidence="3 4">DSM 6061</strain>
    </source>
</reference>
<dbReference type="Gene3D" id="3.40.30.10">
    <property type="entry name" value="Glutaredoxin"/>
    <property type="match status" value="1"/>
</dbReference>
<name>A0A162A2F9_9GAMM</name>
<evidence type="ECO:0000313" key="4">
    <source>
        <dbReference type="Proteomes" id="UP000076643"/>
    </source>
</evidence>
<dbReference type="InterPro" id="IPR036249">
    <property type="entry name" value="Thioredoxin-like_sf"/>
</dbReference>
<dbReference type="SUPFAM" id="SSF52833">
    <property type="entry name" value="Thioredoxin-like"/>
    <property type="match status" value="1"/>
</dbReference>
<evidence type="ECO:0000259" key="2">
    <source>
        <dbReference type="PROSITE" id="PS50405"/>
    </source>
</evidence>
<evidence type="ECO:0000313" key="3">
    <source>
        <dbReference type="EMBL" id="KZN42657.1"/>
    </source>
</evidence>
<dbReference type="PROSITE" id="PS50404">
    <property type="entry name" value="GST_NTER"/>
    <property type="match status" value="1"/>
</dbReference>
<protein>
    <recommendedName>
        <fullName evidence="5">Glutathione S-transferase</fullName>
    </recommendedName>
</protein>
<dbReference type="PANTHER" id="PTHR44051:SF22">
    <property type="entry name" value="DISULFIDE-BOND OXIDOREDUCTASE YGHU"/>
    <property type="match status" value="1"/>
</dbReference>
<dbReference type="CDD" id="cd03048">
    <property type="entry name" value="GST_N_Ure2p_like"/>
    <property type="match status" value="1"/>
</dbReference>
<sequence>MSNQNYVPDKVWQWKEGNGGKFSNINRPSSGPRFEQPLPEGIHALQLYSLATPNGVKVTILLEELIELGISAAQYDAFTIDIMEGAQFSSGFTQANPNSKIPALIDNSHAPPIRVFESGSILLYLAEKFSAFLPKDLATRTECLNWLFWQMGSAPLLGGGFGHFYAYAPEKYEYPIDRYTMEVKRQLDVLNKHLENNQFLCGDQYTIADMAIWPWYGQLVEGWLYNAAEFLNVDAYAHVLRWSKQISSRPAVKRGRIVNKTWGEAHEQLHERHESSDFDLKTQDKQS</sequence>
<accession>A0A162A2F9</accession>
<organism evidence="3 4">
    <name type="scientific">Pseudoalteromonas luteoviolacea DSM 6061</name>
    <dbReference type="NCBI Taxonomy" id="1365250"/>
    <lineage>
        <taxon>Bacteria</taxon>
        <taxon>Pseudomonadati</taxon>
        <taxon>Pseudomonadota</taxon>
        <taxon>Gammaproteobacteria</taxon>
        <taxon>Alteromonadales</taxon>
        <taxon>Pseudoalteromonadaceae</taxon>
        <taxon>Pseudoalteromonas</taxon>
    </lineage>
</organism>
<feature type="domain" description="GST C-terminal" evidence="2">
    <location>
        <begin position="136"/>
        <end position="278"/>
    </location>
</feature>
<dbReference type="Gene3D" id="1.20.1050.10">
    <property type="match status" value="1"/>
</dbReference>
<evidence type="ECO:0000259" key="1">
    <source>
        <dbReference type="PROSITE" id="PS50404"/>
    </source>
</evidence>
<dbReference type="PROSITE" id="PS50405">
    <property type="entry name" value="GST_CTER"/>
    <property type="match status" value="1"/>
</dbReference>